<protein>
    <recommendedName>
        <fullName evidence="4">RNA polymerase Rpb4/RPC9 core domain-containing protein</fullName>
    </recommendedName>
</protein>
<name>A0A7S0MZZ5_9CRYP</name>
<dbReference type="GO" id="GO:0000166">
    <property type="term" value="F:nucleotide binding"/>
    <property type="evidence" value="ECO:0007669"/>
    <property type="project" value="InterPro"/>
</dbReference>
<keyword evidence="2" id="KW-0539">Nucleus</keyword>
<dbReference type="AlphaFoldDB" id="A0A7S0MZZ5"/>
<dbReference type="GO" id="GO:0006352">
    <property type="term" value="P:DNA-templated transcription initiation"/>
    <property type="evidence" value="ECO:0007669"/>
    <property type="project" value="InterPro"/>
</dbReference>
<proteinExistence type="inferred from homology"/>
<evidence type="ECO:0000256" key="3">
    <source>
        <dbReference type="ARBA" id="ARBA00025724"/>
    </source>
</evidence>
<dbReference type="SMART" id="SM00657">
    <property type="entry name" value="RPOL4c"/>
    <property type="match status" value="1"/>
</dbReference>
<comment type="similarity">
    <text evidence="3">Belongs to the eukaryotic RPB4 RNA polymerase subunit family.</text>
</comment>
<dbReference type="GO" id="GO:0030880">
    <property type="term" value="C:RNA polymerase complex"/>
    <property type="evidence" value="ECO:0007669"/>
    <property type="project" value="InterPro"/>
</dbReference>
<dbReference type="PANTHER" id="PTHR21297">
    <property type="entry name" value="DNA-DIRECTED RNA POLYMERASE II"/>
    <property type="match status" value="1"/>
</dbReference>
<dbReference type="InterPro" id="IPR005574">
    <property type="entry name" value="Rpb4/RPC9"/>
</dbReference>
<dbReference type="InterPro" id="IPR045222">
    <property type="entry name" value="Rpb4-like"/>
</dbReference>
<dbReference type="GO" id="GO:0005634">
    <property type="term" value="C:nucleus"/>
    <property type="evidence" value="ECO:0007669"/>
    <property type="project" value="UniProtKB-SubCell"/>
</dbReference>
<sequence length="142" mass="16181">MEMSAGQKLVRRRKVEERVDISDLQFGEDFQDAAEAMLNAEVKAVIDTVNAAQELEFDDLTEMMQNTSKFVETFGKFQDTESISRCKQELMERGLHSFEAASMGNLMPTNADEAKRLIASLTRLSDDDVRECCSIVQRYREV</sequence>
<dbReference type="SUPFAM" id="SSF47819">
    <property type="entry name" value="HRDC-like"/>
    <property type="match status" value="1"/>
</dbReference>
<reference evidence="5" key="1">
    <citation type="submission" date="2021-01" db="EMBL/GenBank/DDBJ databases">
        <authorList>
            <person name="Corre E."/>
            <person name="Pelletier E."/>
            <person name="Niang G."/>
            <person name="Scheremetjew M."/>
            <person name="Finn R."/>
            <person name="Kale V."/>
            <person name="Holt S."/>
            <person name="Cochrane G."/>
            <person name="Meng A."/>
            <person name="Brown T."/>
            <person name="Cohen L."/>
        </authorList>
    </citation>
    <scope>NUCLEOTIDE SEQUENCE</scope>
    <source>
        <strain evidence="5">CCAP979/52</strain>
    </source>
</reference>
<comment type="subcellular location">
    <subcellularLocation>
        <location evidence="1">Nucleus</location>
    </subcellularLocation>
</comment>
<evidence type="ECO:0000313" key="5">
    <source>
        <dbReference type="EMBL" id="CAD8656211.1"/>
    </source>
</evidence>
<dbReference type="EMBL" id="HBEZ01053929">
    <property type="protein sequence ID" value="CAD8656211.1"/>
    <property type="molecule type" value="Transcribed_RNA"/>
</dbReference>
<evidence type="ECO:0000256" key="1">
    <source>
        <dbReference type="ARBA" id="ARBA00004123"/>
    </source>
</evidence>
<accession>A0A7S0MZZ5</accession>
<evidence type="ECO:0000259" key="4">
    <source>
        <dbReference type="SMART" id="SM00657"/>
    </source>
</evidence>
<gene>
    <name evidence="5" type="ORF">CCUR1050_LOCUS29601</name>
</gene>
<dbReference type="InterPro" id="IPR010997">
    <property type="entry name" value="HRDC-like_sf"/>
</dbReference>
<evidence type="ECO:0000256" key="2">
    <source>
        <dbReference type="ARBA" id="ARBA00023242"/>
    </source>
</evidence>
<dbReference type="InterPro" id="IPR038324">
    <property type="entry name" value="Rpb4/RPC9_sf"/>
</dbReference>
<feature type="domain" description="RNA polymerase Rpb4/RPC9 core" evidence="4">
    <location>
        <begin position="28"/>
        <end position="141"/>
    </location>
</feature>
<dbReference type="InterPro" id="IPR006590">
    <property type="entry name" value="RNA_pol_Rpb4/RPC9_core"/>
</dbReference>
<dbReference type="Gene3D" id="1.20.1250.40">
    <property type="match status" value="1"/>
</dbReference>
<dbReference type="Pfam" id="PF03874">
    <property type="entry name" value="RNA_pol_Rpb4"/>
    <property type="match status" value="1"/>
</dbReference>
<organism evidence="5">
    <name type="scientific">Cryptomonas curvata</name>
    <dbReference type="NCBI Taxonomy" id="233186"/>
    <lineage>
        <taxon>Eukaryota</taxon>
        <taxon>Cryptophyceae</taxon>
        <taxon>Cryptomonadales</taxon>
        <taxon>Cryptomonadaceae</taxon>
        <taxon>Cryptomonas</taxon>
    </lineage>
</organism>